<evidence type="ECO:0000256" key="5">
    <source>
        <dbReference type="ARBA" id="ARBA00023004"/>
    </source>
</evidence>
<feature type="transmembrane region" description="Helical" evidence="7">
    <location>
        <begin position="56"/>
        <end position="83"/>
    </location>
</feature>
<accession>A0A3R5UY47</accession>
<proteinExistence type="predicted"/>
<dbReference type="EMBL" id="CP035108">
    <property type="protein sequence ID" value="QAR32633.1"/>
    <property type="molecule type" value="Genomic_DNA"/>
</dbReference>
<dbReference type="KEGG" id="gtl:EP073_04180"/>
<dbReference type="GO" id="GO:0051539">
    <property type="term" value="F:4 iron, 4 sulfur cluster binding"/>
    <property type="evidence" value="ECO:0007669"/>
    <property type="project" value="UniProtKB-KW"/>
</dbReference>
<evidence type="ECO:0000313" key="10">
    <source>
        <dbReference type="Proteomes" id="UP000287502"/>
    </source>
</evidence>
<keyword evidence="3" id="KW-0479">Metal-binding</keyword>
<keyword evidence="1" id="KW-0813">Transport</keyword>
<name>A0A3R5UY47_9BACT</name>
<dbReference type="OrthoDB" id="9806398at2"/>
<evidence type="ECO:0000256" key="1">
    <source>
        <dbReference type="ARBA" id="ARBA00022448"/>
    </source>
</evidence>
<dbReference type="PROSITE" id="PS51379">
    <property type="entry name" value="4FE4S_FER_2"/>
    <property type="match status" value="1"/>
</dbReference>
<protein>
    <submittedName>
        <fullName evidence="9">4Fe-4S binding protein</fullName>
    </submittedName>
</protein>
<evidence type="ECO:0000256" key="4">
    <source>
        <dbReference type="ARBA" id="ARBA00022982"/>
    </source>
</evidence>
<feature type="transmembrane region" description="Helical" evidence="7">
    <location>
        <begin position="148"/>
        <end position="165"/>
    </location>
</feature>
<evidence type="ECO:0000256" key="2">
    <source>
        <dbReference type="ARBA" id="ARBA00022485"/>
    </source>
</evidence>
<evidence type="ECO:0000256" key="6">
    <source>
        <dbReference type="ARBA" id="ARBA00023014"/>
    </source>
</evidence>
<dbReference type="AlphaFoldDB" id="A0A3R5UY47"/>
<gene>
    <name evidence="9" type="ORF">EP073_04180</name>
</gene>
<dbReference type="Pfam" id="PF00037">
    <property type="entry name" value="Fer4"/>
    <property type="match status" value="1"/>
</dbReference>
<dbReference type="GO" id="GO:0005886">
    <property type="term" value="C:plasma membrane"/>
    <property type="evidence" value="ECO:0007669"/>
    <property type="project" value="TreeGrafter"/>
</dbReference>
<dbReference type="Proteomes" id="UP000287502">
    <property type="component" value="Chromosome"/>
</dbReference>
<dbReference type="PANTHER" id="PTHR30176:SF3">
    <property type="entry name" value="FERREDOXIN-TYPE PROTEIN NAPH"/>
    <property type="match status" value="1"/>
</dbReference>
<reference evidence="9 10" key="1">
    <citation type="submission" date="2019-01" db="EMBL/GenBank/DDBJ databases">
        <title>Geovibrio thiophilus DSM 11263, complete genome.</title>
        <authorList>
            <person name="Spring S."/>
            <person name="Bunk B."/>
            <person name="Sproer C."/>
        </authorList>
    </citation>
    <scope>NUCLEOTIDE SEQUENCE [LARGE SCALE GENOMIC DNA]</scope>
    <source>
        <strain evidence="9 10">DSM 11263</strain>
    </source>
</reference>
<evidence type="ECO:0000259" key="8">
    <source>
        <dbReference type="PROSITE" id="PS51379"/>
    </source>
</evidence>
<dbReference type="PANTHER" id="PTHR30176">
    <property type="entry name" value="FERREDOXIN-TYPE PROTEIN NAPH"/>
    <property type="match status" value="1"/>
</dbReference>
<dbReference type="SUPFAM" id="SSF54862">
    <property type="entry name" value="4Fe-4S ferredoxins"/>
    <property type="match status" value="1"/>
</dbReference>
<feature type="domain" description="4Fe-4S ferredoxin-type" evidence="8">
    <location>
        <begin position="222"/>
        <end position="251"/>
    </location>
</feature>
<dbReference type="InterPro" id="IPR017896">
    <property type="entry name" value="4Fe4S_Fe-S-bd"/>
</dbReference>
<dbReference type="RefSeq" id="WP_128465920.1">
    <property type="nucleotide sequence ID" value="NZ_CP035108.1"/>
</dbReference>
<keyword evidence="2" id="KW-0004">4Fe-4S</keyword>
<keyword evidence="4" id="KW-0249">Electron transport</keyword>
<sequence length="261" mass="28296">MKKIKYSKIRYYVLAAGIIAVVAADSGNFGLGTLCGMCPVGFLEVWAASKSIPSGMLPAVLVFIGAAYVFGRIFCSWLCPTAFTVKTLGASQKAVSGRAENFPYVILAVSLIASFFAGFPVFCLICPIGLFFGFVFAVLKVTHVFEPGITLLIFPLVIALELIFFRKWCSAVCPVSALITLASKIPGLKLRLRVNRETCLLSQETLCGLCSAGCKEKIRITEGDKRFFEKCTSCMECADNCPTGSISFTVNKKTAAENRRL</sequence>
<dbReference type="InterPro" id="IPR051684">
    <property type="entry name" value="Electron_Trans/Redox"/>
</dbReference>
<keyword evidence="5" id="KW-0408">Iron</keyword>
<keyword evidence="10" id="KW-1185">Reference proteome</keyword>
<organism evidence="9 10">
    <name type="scientific">Geovibrio thiophilus</name>
    <dbReference type="NCBI Taxonomy" id="139438"/>
    <lineage>
        <taxon>Bacteria</taxon>
        <taxon>Pseudomonadati</taxon>
        <taxon>Deferribacterota</taxon>
        <taxon>Deferribacteres</taxon>
        <taxon>Deferribacterales</taxon>
        <taxon>Geovibrionaceae</taxon>
        <taxon>Geovibrio</taxon>
    </lineage>
</organism>
<dbReference type="Pfam" id="PF12801">
    <property type="entry name" value="Fer4_5"/>
    <property type="match status" value="3"/>
</dbReference>
<dbReference type="GO" id="GO:0046872">
    <property type="term" value="F:metal ion binding"/>
    <property type="evidence" value="ECO:0007669"/>
    <property type="project" value="UniProtKB-KW"/>
</dbReference>
<feature type="transmembrane region" description="Helical" evidence="7">
    <location>
        <begin position="104"/>
        <end position="136"/>
    </location>
</feature>
<keyword evidence="7" id="KW-1133">Transmembrane helix</keyword>
<evidence type="ECO:0000256" key="3">
    <source>
        <dbReference type="ARBA" id="ARBA00022723"/>
    </source>
</evidence>
<dbReference type="PROSITE" id="PS00198">
    <property type="entry name" value="4FE4S_FER_1"/>
    <property type="match status" value="1"/>
</dbReference>
<evidence type="ECO:0000313" key="9">
    <source>
        <dbReference type="EMBL" id="QAR32633.1"/>
    </source>
</evidence>
<dbReference type="InterPro" id="IPR017900">
    <property type="entry name" value="4Fe4S_Fe_S_CS"/>
</dbReference>
<evidence type="ECO:0000256" key="7">
    <source>
        <dbReference type="SAM" id="Phobius"/>
    </source>
</evidence>
<keyword evidence="6" id="KW-0411">Iron-sulfur</keyword>
<keyword evidence="7" id="KW-0812">Transmembrane</keyword>
<keyword evidence="7" id="KW-0472">Membrane</keyword>